<dbReference type="Proteomes" id="UP000290975">
    <property type="component" value="Unassembled WGS sequence"/>
</dbReference>
<dbReference type="InterPro" id="IPR027417">
    <property type="entry name" value="P-loop_NTPase"/>
</dbReference>
<comment type="caution">
    <text evidence="1">The sequence shown here is derived from an EMBL/GenBank/DDBJ whole genome shotgun (WGS) entry which is preliminary data.</text>
</comment>
<organism evidence="1 2">
    <name type="scientific">Sphingobium xenophagum</name>
    <dbReference type="NCBI Taxonomy" id="121428"/>
    <lineage>
        <taxon>Bacteria</taxon>
        <taxon>Pseudomonadati</taxon>
        <taxon>Pseudomonadota</taxon>
        <taxon>Alphaproteobacteria</taxon>
        <taxon>Sphingomonadales</taxon>
        <taxon>Sphingomonadaceae</taxon>
        <taxon>Sphingobium</taxon>
    </lineage>
</organism>
<evidence type="ECO:0000313" key="2">
    <source>
        <dbReference type="Proteomes" id="UP000290975"/>
    </source>
</evidence>
<reference evidence="1 2" key="1">
    <citation type="submission" date="2014-12" db="EMBL/GenBank/DDBJ databases">
        <title>Whole genome sequencing of Sphingobium xenophagum OW59.</title>
        <authorList>
            <person name="Ohta Y."/>
            <person name="Nishi S."/>
            <person name="Hatada Y."/>
        </authorList>
    </citation>
    <scope>NUCLEOTIDE SEQUENCE [LARGE SCALE GENOMIC DNA]</scope>
    <source>
        <strain evidence="1 2">OW59</strain>
    </source>
</reference>
<sequence>MVRISSTYRGGGRRVAEVDRAASSGLTRDGNGLPAPAILEAEQARARAVRAELLSLWSGTDNTRNRFVAIVALGDEPDLSILGGAVGVSFTQSGGSALMIDADFRHPSMHRIFGVSATPGLADVLHQARRIRDVVHPTALRSLDVIPIGEVRARDDEMLEGGALIDLIRDGVDRSSVSIVVLGNTHARSIATMLKGFDAVVPVVRRGDVAVRDVSTLVDGLKRQGIPLAGFVLKG</sequence>
<protein>
    <submittedName>
        <fullName evidence="1">Tyrosine-protein kinase Etk/Wzc</fullName>
    </submittedName>
</protein>
<dbReference type="AlphaFoldDB" id="A0A401J6H3"/>
<keyword evidence="2" id="KW-1185">Reference proteome</keyword>
<gene>
    <name evidence="1" type="ORF">MBESOW_P3423</name>
</gene>
<dbReference type="GO" id="GO:0016301">
    <property type="term" value="F:kinase activity"/>
    <property type="evidence" value="ECO:0007669"/>
    <property type="project" value="UniProtKB-KW"/>
</dbReference>
<evidence type="ECO:0000313" key="1">
    <source>
        <dbReference type="EMBL" id="GBH32184.1"/>
    </source>
</evidence>
<name>A0A401J6H3_SPHXE</name>
<dbReference type="EMBL" id="BBQY01000028">
    <property type="protein sequence ID" value="GBH32184.1"/>
    <property type="molecule type" value="Genomic_DNA"/>
</dbReference>
<dbReference type="RefSeq" id="WP_130754110.1">
    <property type="nucleotide sequence ID" value="NZ_BBQY01000028.1"/>
</dbReference>
<accession>A0A401J6H3</accession>
<dbReference type="SUPFAM" id="SSF52540">
    <property type="entry name" value="P-loop containing nucleoside triphosphate hydrolases"/>
    <property type="match status" value="1"/>
</dbReference>
<dbReference type="Gene3D" id="3.40.50.300">
    <property type="entry name" value="P-loop containing nucleotide triphosphate hydrolases"/>
    <property type="match status" value="1"/>
</dbReference>
<keyword evidence="1" id="KW-0418">Kinase</keyword>
<proteinExistence type="predicted"/>
<keyword evidence="1" id="KW-0808">Transferase</keyword>